<dbReference type="SMART" id="SM00388">
    <property type="entry name" value="HisKA"/>
    <property type="match status" value="1"/>
</dbReference>
<dbReference type="InterPro" id="IPR011006">
    <property type="entry name" value="CheY-like_superfamily"/>
</dbReference>
<keyword evidence="12" id="KW-0902">Two-component regulatory system</keyword>
<evidence type="ECO:0000256" key="15">
    <source>
        <dbReference type="PROSITE-ProRule" id="PRU00169"/>
    </source>
</evidence>
<dbReference type="SUPFAM" id="SSF47384">
    <property type="entry name" value="Homodimeric domain of signal transducing histidine kinase"/>
    <property type="match status" value="1"/>
</dbReference>
<dbReference type="CDD" id="cd00082">
    <property type="entry name" value="HisKA"/>
    <property type="match status" value="1"/>
</dbReference>
<dbReference type="InterPro" id="IPR036890">
    <property type="entry name" value="HATPase_C_sf"/>
</dbReference>
<dbReference type="InterPro" id="IPR001638">
    <property type="entry name" value="Solute-binding_3/MltF_N"/>
</dbReference>
<evidence type="ECO:0000256" key="1">
    <source>
        <dbReference type="ARBA" id="ARBA00000085"/>
    </source>
</evidence>
<keyword evidence="7" id="KW-0808">Transferase</keyword>
<dbReference type="SUPFAM" id="SSF47226">
    <property type="entry name" value="Histidine-containing phosphotransfer domain, HPT domain"/>
    <property type="match status" value="1"/>
</dbReference>
<dbReference type="SMART" id="SM00091">
    <property type="entry name" value="PAS"/>
    <property type="match status" value="1"/>
</dbReference>
<dbReference type="Pfam" id="PF00989">
    <property type="entry name" value="PAS"/>
    <property type="match status" value="1"/>
</dbReference>
<dbReference type="EC" id="2.7.13.3" evidence="3"/>
<sequence length="1213" mass="133886">MSLQSTVSLAQLVEGLESGQRAWLDSKSVLRVGVVPNAHIPYDLVGLRSEYKGISADYLSAVTSALGLQVSLRRYSTMADARRGLSSGEVDVLPSLTDEEAKRSALQVLPYANYRWAQVELRSRSRPSASLLRVGYIEGSVSLDSLRRAYPQAGFFPYGSSLVAMSAVASEKLDVFVDLDVTTRYLSNHYQLTKLQIGGFDEGRSASMNFGFAPQSTMLPMLFGRALAAMPERMKTDISERWAPSLHGLEERVQFTSAEQAWIESHPVVRWHPTDFMPFVFVDPRNKRYVGLSLQVLDRIQERSGLRFEMVQPGQQADIFPVVVGGDQAPVGLKLSRPYFTDNWVFVGHAQDPFINGPQQLEGKRLAYFAPNNLAEEMKRDVPSLSLVPAESVVATFDYVANGRADITFANIDTANYIVQQFYPNRLKVVGSVEDAPIEVAFGVRQDQQLLLSIIDKSLIAIPEYELRHVRANGMFFSRPSIDWALYLKWAGLALGLMVLGLALFAWRAAALRKQVERRQAAEAELRDQLEYQEAMLEGMPHAIALRDDRARLVYCNSAFSRLLGRERSELMGKTMPESTRPTDSEETRKMADIVHERYLHMLADGTHINEDIDVSLQGVDRRLMHWAAPISLKPGGKRVAMVTGVVDMTERHHLVELIESARVKAEAANRAKSNFLATMSHEIRTPMNAVLGVLELLLREGNLSQRDRASVDLASGSARGLLGLIDDILDISKIEAGALEISPSPAQLPPVVRDVVNVFGSLARQRGLRIELEIDPALSEWHVFDAVRLRQIVNNLVSNAIKYTDEGGVRIVLSSHGVQAERESIELQVVDTGIGIAPQDVQNLFKPFFQAEEAGPRTLGGTGLGLPIVQRLCARMGGDVWVTSQRGVGTSIHVALRLPVFEHGSAGRLEQPVEDVARPAAHVASRERSTVLVVDDHPANRLLIERQLAFLGFGCDLAEDGRVALERWERGGIDAILTDCSMPVMDGYELTRSIRKIERERMLPHTPVLGCTAHVQERERRLALDVGMDECLLKPLSIDVLQEALLRYLPDEPGTPAPDEDRPSSQFGAFDSDPLLVAPSIEPEPAPEPEQDSSEPFDAKLLHDFSGGNVKMEAGFLQALIQSNAGDIAALGQHVNAGEHAEAASCAHKIRGAARIVRADRVVRDCELLESAARREADLATMQSALESLRTSLAEFDAAMMEKLESYGVLAN</sequence>
<dbReference type="EMBL" id="JASZYV010000001">
    <property type="protein sequence ID" value="MDM0044340.1"/>
    <property type="molecule type" value="Genomic_DNA"/>
</dbReference>
<dbReference type="InterPro" id="IPR035965">
    <property type="entry name" value="PAS-like_dom_sf"/>
</dbReference>
<proteinExistence type="predicted"/>
<dbReference type="PANTHER" id="PTHR43047">
    <property type="entry name" value="TWO-COMPONENT HISTIDINE PROTEIN KINASE"/>
    <property type="match status" value="1"/>
</dbReference>
<dbReference type="PROSITE" id="PS50112">
    <property type="entry name" value="PAS"/>
    <property type="match status" value="1"/>
</dbReference>
<dbReference type="NCBIfam" id="TIGR00229">
    <property type="entry name" value="sensory_box"/>
    <property type="match status" value="1"/>
</dbReference>
<dbReference type="InterPro" id="IPR001789">
    <property type="entry name" value="Sig_transdc_resp-reg_receiver"/>
</dbReference>
<gene>
    <name evidence="21" type="ORF">QTH91_07610</name>
</gene>
<evidence type="ECO:0000256" key="3">
    <source>
        <dbReference type="ARBA" id="ARBA00012438"/>
    </source>
</evidence>
<feature type="modified residue" description="Phosphohistidine" evidence="14">
    <location>
        <position position="1149"/>
    </location>
</feature>
<dbReference type="CDD" id="cd17546">
    <property type="entry name" value="REC_hyHK_CKI1_RcsC-like"/>
    <property type="match status" value="1"/>
</dbReference>
<evidence type="ECO:0000256" key="2">
    <source>
        <dbReference type="ARBA" id="ARBA00004429"/>
    </source>
</evidence>
<dbReference type="SUPFAM" id="SSF53850">
    <property type="entry name" value="Periplasmic binding protein-like II"/>
    <property type="match status" value="2"/>
</dbReference>
<dbReference type="Gene3D" id="1.10.287.130">
    <property type="match status" value="1"/>
</dbReference>
<dbReference type="Pfam" id="PF02518">
    <property type="entry name" value="HATPase_c"/>
    <property type="match status" value="1"/>
</dbReference>
<reference evidence="21" key="1">
    <citation type="submission" date="2023-06" db="EMBL/GenBank/DDBJ databases">
        <authorList>
            <person name="Jiang Y."/>
            <person name="Liu Q."/>
        </authorList>
    </citation>
    <scope>NUCLEOTIDE SEQUENCE</scope>
    <source>
        <strain evidence="21">CGMCC 1.12089</strain>
    </source>
</reference>
<evidence type="ECO:0000256" key="12">
    <source>
        <dbReference type="ARBA" id="ARBA00023012"/>
    </source>
</evidence>
<dbReference type="Proteomes" id="UP001174908">
    <property type="component" value="Unassembled WGS sequence"/>
</dbReference>
<evidence type="ECO:0000256" key="14">
    <source>
        <dbReference type="PROSITE-ProRule" id="PRU00110"/>
    </source>
</evidence>
<evidence type="ECO:0000256" key="5">
    <source>
        <dbReference type="ARBA" id="ARBA00022519"/>
    </source>
</evidence>
<keyword evidence="10" id="KW-0547">Nucleotide-binding</keyword>
<evidence type="ECO:0000256" key="9">
    <source>
        <dbReference type="ARBA" id="ARBA00022777"/>
    </source>
</evidence>
<keyword evidence="22" id="KW-1185">Reference proteome</keyword>
<dbReference type="SMART" id="SM00448">
    <property type="entry name" value="REC"/>
    <property type="match status" value="1"/>
</dbReference>
<dbReference type="SMART" id="SM00387">
    <property type="entry name" value="HATPase_c"/>
    <property type="match status" value="1"/>
</dbReference>
<evidence type="ECO:0000256" key="4">
    <source>
        <dbReference type="ARBA" id="ARBA00022475"/>
    </source>
</evidence>
<dbReference type="PROSITE" id="PS50110">
    <property type="entry name" value="RESPONSE_REGULATORY"/>
    <property type="match status" value="1"/>
</dbReference>
<comment type="subcellular location">
    <subcellularLocation>
        <location evidence="2">Cell inner membrane</location>
        <topology evidence="2">Multi-pass membrane protein</topology>
    </subcellularLocation>
</comment>
<evidence type="ECO:0000256" key="11">
    <source>
        <dbReference type="ARBA" id="ARBA00022989"/>
    </source>
</evidence>
<evidence type="ECO:0000256" key="13">
    <source>
        <dbReference type="ARBA" id="ARBA00023136"/>
    </source>
</evidence>
<evidence type="ECO:0000313" key="21">
    <source>
        <dbReference type="EMBL" id="MDM0044340.1"/>
    </source>
</evidence>
<dbReference type="SUPFAM" id="SSF52172">
    <property type="entry name" value="CheY-like"/>
    <property type="match status" value="1"/>
</dbReference>
<evidence type="ECO:0000256" key="16">
    <source>
        <dbReference type="SAM" id="MobiDB-lite"/>
    </source>
</evidence>
<dbReference type="InterPro" id="IPR008207">
    <property type="entry name" value="Sig_transdc_His_kin_Hpt_dom"/>
</dbReference>
<protein>
    <recommendedName>
        <fullName evidence="3">histidine kinase</fullName>
        <ecNumber evidence="3">2.7.13.3</ecNumber>
    </recommendedName>
</protein>
<evidence type="ECO:0000259" key="20">
    <source>
        <dbReference type="PROSITE" id="PS50894"/>
    </source>
</evidence>
<feature type="domain" description="Response regulatory" evidence="18">
    <location>
        <begin position="931"/>
        <end position="1050"/>
    </location>
</feature>
<organism evidence="21 22">
    <name type="scientific">Variovorax dokdonensis</name>
    <dbReference type="NCBI Taxonomy" id="344883"/>
    <lineage>
        <taxon>Bacteria</taxon>
        <taxon>Pseudomonadati</taxon>
        <taxon>Pseudomonadota</taxon>
        <taxon>Betaproteobacteria</taxon>
        <taxon>Burkholderiales</taxon>
        <taxon>Comamonadaceae</taxon>
        <taxon>Variovorax</taxon>
    </lineage>
</organism>
<dbReference type="InterPro" id="IPR003661">
    <property type="entry name" value="HisK_dim/P_dom"/>
</dbReference>
<evidence type="ECO:0000256" key="10">
    <source>
        <dbReference type="ARBA" id="ARBA00022840"/>
    </source>
</evidence>
<dbReference type="InterPro" id="IPR013767">
    <property type="entry name" value="PAS_fold"/>
</dbReference>
<keyword evidence="8" id="KW-0812">Transmembrane</keyword>
<dbReference type="InterPro" id="IPR000014">
    <property type="entry name" value="PAS"/>
</dbReference>
<dbReference type="Gene3D" id="3.30.450.20">
    <property type="entry name" value="PAS domain"/>
    <property type="match status" value="1"/>
</dbReference>
<feature type="domain" description="HPt" evidence="20">
    <location>
        <begin position="1110"/>
        <end position="1208"/>
    </location>
</feature>
<dbReference type="RefSeq" id="WP_286659380.1">
    <property type="nucleotide sequence ID" value="NZ_JASZYV010000001.1"/>
</dbReference>
<dbReference type="PANTHER" id="PTHR43047:SF72">
    <property type="entry name" value="OSMOSENSING HISTIDINE PROTEIN KINASE SLN1"/>
    <property type="match status" value="1"/>
</dbReference>
<evidence type="ECO:0000259" key="18">
    <source>
        <dbReference type="PROSITE" id="PS50110"/>
    </source>
</evidence>
<comment type="caution">
    <text evidence="21">The sequence shown here is derived from an EMBL/GenBank/DDBJ whole genome shotgun (WGS) entry which is preliminary data.</text>
</comment>
<evidence type="ECO:0000259" key="17">
    <source>
        <dbReference type="PROSITE" id="PS50109"/>
    </source>
</evidence>
<dbReference type="SMART" id="SM00062">
    <property type="entry name" value="PBPb"/>
    <property type="match status" value="2"/>
</dbReference>
<feature type="domain" description="PAS" evidence="19">
    <location>
        <begin position="529"/>
        <end position="599"/>
    </location>
</feature>
<dbReference type="SUPFAM" id="SSF55785">
    <property type="entry name" value="PYP-like sensor domain (PAS domain)"/>
    <property type="match status" value="1"/>
</dbReference>
<feature type="compositionally biased region" description="Acidic residues" evidence="16">
    <location>
        <begin position="1086"/>
        <end position="1096"/>
    </location>
</feature>
<dbReference type="Gene3D" id="3.30.565.10">
    <property type="entry name" value="Histidine kinase-like ATPase, C-terminal domain"/>
    <property type="match status" value="1"/>
</dbReference>
<dbReference type="Pfam" id="PF01627">
    <property type="entry name" value="Hpt"/>
    <property type="match status" value="1"/>
</dbReference>
<keyword evidence="11" id="KW-1133">Transmembrane helix</keyword>
<dbReference type="Pfam" id="PF00512">
    <property type="entry name" value="HisKA"/>
    <property type="match status" value="1"/>
</dbReference>
<keyword evidence="9" id="KW-0418">Kinase</keyword>
<dbReference type="Pfam" id="PF00072">
    <property type="entry name" value="Response_reg"/>
    <property type="match status" value="1"/>
</dbReference>
<dbReference type="Gene3D" id="3.40.50.2300">
    <property type="match status" value="1"/>
</dbReference>
<evidence type="ECO:0000256" key="8">
    <source>
        <dbReference type="ARBA" id="ARBA00022692"/>
    </source>
</evidence>
<evidence type="ECO:0000313" key="22">
    <source>
        <dbReference type="Proteomes" id="UP001174908"/>
    </source>
</evidence>
<dbReference type="Gene3D" id="1.20.120.160">
    <property type="entry name" value="HPT domain"/>
    <property type="match status" value="1"/>
</dbReference>
<feature type="region of interest" description="Disordered" evidence="16">
    <location>
        <begin position="1077"/>
        <end position="1101"/>
    </location>
</feature>
<evidence type="ECO:0000256" key="7">
    <source>
        <dbReference type="ARBA" id="ARBA00022679"/>
    </source>
</evidence>
<dbReference type="Gene3D" id="3.40.190.10">
    <property type="entry name" value="Periplasmic binding protein-like II"/>
    <property type="match status" value="4"/>
</dbReference>
<dbReference type="InterPro" id="IPR003594">
    <property type="entry name" value="HATPase_dom"/>
</dbReference>
<keyword evidence="13" id="KW-0472">Membrane</keyword>
<evidence type="ECO:0000256" key="6">
    <source>
        <dbReference type="ARBA" id="ARBA00022553"/>
    </source>
</evidence>
<dbReference type="InterPro" id="IPR004358">
    <property type="entry name" value="Sig_transdc_His_kin-like_C"/>
</dbReference>
<dbReference type="SUPFAM" id="SSF55874">
    <property type="entry name" value="ATPase domain of HSP90 chaperone/DNA topoisomerase II/histidine kinase"/>
    <property type="match status" value="1"/>
</dbReference>
<keyword evidence="4" id="KW-1003">Cell membrane</keyword>
<name>A0ABT7N8S1_9BURK</name>
<evidence type="ECO:0000259" key="19">
    <source>
        <dbReference type="PROSITE" id="PS50112"/>
    </source>
</evidence>
<keyword evidence="6 15" id="KW-0597">Phosphoprotein</keyword>
<comment type="catalytic activity">
    <reaction evidence="1">
        <text>ATP + protein L-histidine = ADP + protein N-phospho-L-histidine.</text>
        <dbReference type="EC" id="2.7.13.3"/>
    </reaction>
</comment>
<dbReference type="PROSITE" id="PS50894">
    <property type="entry name" value="HPT"/>
    <property type="match status" value="1"/>
</dbReference>
<keyword evidence="10" id="KW-0067">ATP-binding</keyword>
<dbReference type="CDD" id="cd16922">
    <property type="entry name" value="HATPase_EvgS-ArcB-TorS-like"/>
    <property type="match status" value="1"/>
</dbReference>
<dbReference type="CDD" id="cd00130">
    <property type="entry name" value="PAS"/>
    <property type="match status" value="1"/>
</dbReference>
<feature type="modified residue" description="4-aspartylphosphate" evidence="15">
    <location>
        <position position="980"/>
    </location>
</feature>
<dbReference type="PRINTS" id="PR00344">
    <property type="entry name" value="BCTRLSENSOR"/>
</dbReference>
<feature type="region of interest" description="Disordered" evidence="16">
    <location>
        <begin position="1051"/>
        <end position="1070"/>
    </location>
</feature>
<keyword evidence="5" id="KW-0997">Cell inner membrane</keyword>
<dbReference type="InterPro" id="IPR036097">
    <property type="entry name" value="HisK_dim/P_sf"/>
</dbReference>
<accession>A0ABT7N8S1</accession>
<feature type="domain" description="Histidine kinase" evidence="17">
    <location>
        <begin position="679"/>
        <end position="901"/>
    </location>
</feature>
<dbReference type="InterPro" id="IPR005467">
    <property type="entry name" value="His_kinase_dom"/>
</dbReference>
<dbReference type="InterPro" id="IPR036641">
    <property type="entry name" value="HPT_dom_sf"/>
</dbReference>
<dbReference type="PROSITE" id="PS50109">
    <property type="entry name" value="HIS_KIN"/>
    <property type="match status" value="1"/>
</dbReference>